<gene>
    <name evidence="4" type="ORF">C7M84_024716</name>
</gene>
<comment type="subcellular location">
    <subcellularLocation>
        <location evidence="3">Golgi apparatus</location>
        <location evidence="3">Golgi stack membrane</location>
        <topology evidence="3">Single-pass type II membrane protein</topology>
    </subcellularLocation>
</comment>
<reference evidence="4 5" key="2">
    <citation type="submission" date="2019-01" db="EMBL/GenBank/DDBJ databases">
        <title>The decoding of complex shrimp genome reveals the adaptation for benthos swimmer, frequently molting mechanism and breeding impact on genome.</title>
        <authorList>
            <person name="Sun Y."/>
            <person name="Gao Y."/>
            <person name="Yu Y."/>
        </authorList>
    </citation>
    <scope>NUCLEOTIDE SEQUENCE [LARGE SCALE GENOMIC DNA]</scope>
    <source>
        <tissue evidence="4">Muscle</tissue>
    </source>
</reference>
<evidence type="ECO:0000313" key="4">
    <source>
        <dbReference type="EMBL" id="ROT82129.1"/>
    </source>
</evidence>
<dbReference type="InterPro" id="IPR002516">
    <property type="entry name" value="Glyco_trans_11"/>
</dbReference>
<name>A0A423U088_PENVA</name>
<comment type="caution">
    <text evidence="4">The sequence shown here is derived from an EMBL/GenBank/DDBJ whole genome shotgun (WGS) entry which is preliminary data.</text>
</comment>
<dbReference type="Proteomes" id="UP000283509">
    <property type="component" value="Unassembled WGS sequence"/>
</dbReference>
<dbReference type="PANTHER" id="PTHR11927:SF9">
    <property type="entry name" value="L-FUCOSYLTRANSFERASE"/>
    <property type="match status" value="1"/>
</dbReference>
<keyword evidence="3" id="KW-0333">Golgi apparatus</keyword>
<evidence type="ECO:0000256" key="2">
    <source>
        <dbReference type="ARBA" id="ARBA00022679"/>
    </source>
</evidence>
<comment type="pathway">
    <text evidence="3">Protein modification; protein glycosylation.</text>
</comment>
<dbReference type="PANTHER" id="PTHR11927">
    <property type="entry name" value="GALACTOSIDE 2-L-FUCOSYLTRANSFERASE"/>
    <property type="match status" value="1"/>
</dbReference>
<keyword evidence="3" id="KW-0325">Glycoprotein</keyword>
<proteinExistence type="inferred from homology"/>
<keyword evidence="1 3" id="KW-0328">Glycosyltransferase</keyword>
<keyword evidence="5" id="KW-1185">Reference proteome</keyword>
<keyword evidence="2 3" id="KW-0808">Transferase</keyword>
<comment type="similarity">
    <text evidence="3">Belongs to the glycosyltransferase 11 family.</text>
</comment>
<evidence type="ECO:0000256" key="3">
    <source>
        <dbReference type="RuleBase" id="RU363129"/>
    </source>
</evidence>
<dbReference type="AlphaFoldDB" id="A0A423U088"/>
<keyword evidence="3" id="KW-0735">Signal-anchor</keyword>
<evidence type="ECO:0000256" key="1">
    <source>
        <dbReference type="ARBA" id="ARBA00022676"/>
    </source>
</evidence>
<dbReference type="EC" id="2.4.1.-" evidence="3"/>
<dbReference type="Pfam" id="PF01531">
    <property type="entry name" value="Glyco_transf_11"/>
    <property type="match status" value="2"/>
</dbReference>
<reference evidence="4 5" key="1">
    <citation type="submission" date="2018-04" db="EMBL/GenBank/DDBJ databases">
        <authorList>
            <person name="Zhang X."/>
            <person name="Yuan J."/>
            <person name="Li F."/>
            <person name="Xiang J."/>
        </authorList>
    </citation>
    <scope>NUCLEOTIDE SEQUENCE [LARGE SCALE GENOMIC DNA]</scope>
    <source>
        <tissue evidence="4">Muscle</tissue>
    </source>
</reference>
<dbReference type="UniPathway" id="UPA00378"/>
<dbReference type="GO" id="GO:0008107">
    <property type="term" value="F:galactoside 2-alpha-L-fucosyltransferase activity"/>
    <property type="evidence" value="ECO:0007669"/>
    <property type="project" value="InterPro"/>
</dbReference>
<organism evidence="4 5">
    <name type="scientific">Penaeus vannamei</name>
    <name type="common">Whiteleg shrimp</name>
    <name type="synonym">Litopenaeus vannamei</name>
    <dbReference type="NCBI Taxonomy" id="6689"/>
    <lineage>
        <taxon>Eukaryota</taxon>
        <taxon>Metazoa</taxon>
        <taxon>Ecdysozoa</taxon>
        <taxon>Arthropoda</taxon>
        <taxon>Crustacea</taxon>
        <taxon>Multicrustacea</taxon>
        <taxon>Malacostraca</taxon>
        <taxon>Eumalacostraca</taxon>
        <taxon>Eucarida</taxon>
        <taxon>Decapoda</taxon>
        <taxon>Dendrobranchiata</taxon>
        <taxon>Penaeoidea</taxon>
        <taxon>Penaeidae</taxon>
        <taxon>Penaeus</taxon>
    </lineage>
</organism>
<accession>A0A423U088</accession>
<keyword evidence="3" id="KW-0812">Transmembrane</keyword>
<dbReference type="STRING" id="6689.A0A423U088"/>
<evidence type="ECO:0000313" key="5">
    <source>
        <dbReference type="Proteomes" id="UP000283509"/>
    </source>
</evidence>
<protein>
    <recommendedName>
        <fullName evidence="3">L-Fucosyltransferase</fullName>
        <ecNumber evidence="3">2.4.1.-</ecNumber>
    </recommendedName>
</protein>
<dbReference type="EMBL" id="QCYY01000882">
    <property type="protein sequence ID" value="ROT82129.1"/>
    <property type="molecule type" value="Genomic_DNA"/>
</dbReference>
<dbReference type="GO" id="GO:0005975">
    <property type="term" value="P:carbohydrate metabolic process"/>
    <property type="evidence" value="ECO:0007669"/>
    <property type="project" value="InterPro"/>
</dbReference>
<dbReference type="OrthoDB" id="10010525at2759"/>
<sequence length="316" mass="36021">MTRPGMAEARPDTPKKYTCACGLSQEDRKSKFSDYLYKSDVLEMFGETHALCTPAILFTSSSNGRLGNNMGEYATLWGLGRTFNVSVLLHPVMERRLRRIFPGLSMERLPASCASGWTKLDKTYKFPKNQDLFDSAAAGLLGPGKFMLGDNPVKVHLFHPFREDLLRELTFSPGLRKQARDILTKVKSKVKNQPPEITFVGVHIRRTDYINYIKKYNTTIPGKDYYTSEQWNITAKIQSPRLHHGCQMILRNRELDMATLASCNHSIISVGSFSFWCGYLSGGEVVYPKKTYSMKYLLNPDYVEKNHLDFFTPIDD</sequence>
<dbReference type="GO" id="GO:0032580">
    <property type="term" value="C:Golgi cisterna membrane"/>
    <property type="evidence" value="ECO:0007669"/>
    <property type="project" value="UniProtKB-SubCell"/>
</dbReference>